<keyword evidence="5" id="KW-0460">Magnesium</keyword>
<evidence type="ECO:0000256" key="1">
    <source>
        <dbReference type="ARBA" id="ARBA00001936"/>
    </source>
</evidence>
<dbReference type="InterPro" id="IPR045121">
    <property type="entry name" value="CoAse"/>
</dbReference>
<dbReference type="EMBL" id="JACIDT010000020">
    <property type="protein sequence ID" value="MBB3928156.1"/>
    <property type="molecule type" value="Genomic_DNA"/>
</dbReference>
<dbReference type="NCBIfam" id="NF007980">
    <property type="entry name" value="PRK10707.1"/>
    <property type="match status" value="1"/>
</dbReference>
<keyword evidence="4" id="KW-0378">Hydrolase</keyword>
<accession>A0A7W6BJF6</accession>
<keyword evidence="9" id="KW-1185">Reference proteome</keyword>
<organism evidence="8 9">
    <name type="scientific">Sphingobium jiangsuense</name>
    <dbReference type="NCBI Taxonomy" id="870476"/>
    <lineage>
        <taxon>Bacteria</taxon>
        <taxon>Pseudomonadati</taxon>
        <taxon>Pseudomonadota</taxon>
        <taxon>Alphaproteobacteria</taxon>
        <taxon>Sphingomonadales</taxon>
        <taxon>Sphingomonadaceae</taxon>
        <taxon>Sphingobium</taxon>
    </lineage>
</organism>
<comment type="cofactor">
    <cofactor evidence="2">
        <name>Mg(2+)</name>
        <dbReference type="ChEBI" id="CHEBI:18420"/>
    </cofactor>
</comment>
<gene>
    <name evidence="8" type="ORF">GGR43_003898</name>
</gene>
<dbReference type="AlphaFoldDB" id="A0A7W6BJF6"/>
<evidence type="ECO:0000313" key="9">
    <source>
        <dbReference type="Proteomes" id="UP000571950"/>
    </source>
</evidence>
<evidence type="ECO:0000256" key="4">
    <source>
        <dbReference type="ARBA" id="ARBA00022801"/>
    </source>
</evidence>
<dbReference type="GO" id="GO:0046872">
    <property type="term" value="F:metal ion binding"/>
    <property type="evidence" value="ECO:0007669"/>
    <property type="project" value="UniProtKB-KW"/>
</dbReference>
<evidence type="ECO:0000256" key="5">
    <source>
        <dbReference type="ARBA" id="ARBA00022842"/>
    </source>
</evidence>
<dbReference type="SUPFAM" id="SSF55811">
    <property type="entry name" value="Nudix"/>
    <property type="match status" value="1"/>
</dbReference>
<dbReference type="GO" id="GO:0010945">
    <property type="term" value="F:coenzyme A diphosphatase activity"/>
    <property type="evidence" value="ECO:0007669"/>
    <property type="project" value="InterPro"/>
</dbReference>
<feature type="domain" description="Nudix hydrolase" evidence="7">
    <location>
        <begin position="50"/>
        <end position="183"/>
    </location>
</feature>
<evidence type="ECO:0000256" key="6">
    <source>
        <dbReference type="ARBA" id="ARBA00023211"/>
    </source>
</evidence>
<keyword evidence="3" id="KW-0479">Metal-binding</keyword>
<evidence type="ECO:0000313" key="8">
    <source>
        <dbReference type="EMBL" id="MBB3928156.1"/>
    </source>
</evidence>
<dbReference type="PANTHER" id="PTHR12992:SF11">
    <property type="entry name" value="MITOCHONDRIAL COENZYME A DIPHOSPHATASE NUDT8"/>
    <property type="match status" value="1"/>
</dbReference>
<dbReference type="CDD" id="cd03426">
    <property type="entry name" value="NUDIX_CoAse_Nudt7"/>
    <property type="match status" value="1"/>
</dbReference>
<evidence type="ECO:0000259" key="7">
    <source>
        <dbReference type="PROSITE" id="PS51462"/>
    </source>
</evidence>
<evidence type="ECO:0000256" key="2">
    <source>
        <dbReference type="ARBA" id="ARBA00001946"/>
    </source>
</evidence>
<dbReference type="Proteomes" id="UP000571950">
    <property type="component" value="Unassembled WGS sequence"/>
</dbReference>
<dbReference type="InterPro" id="IPR000086">
    <property type="entry name" value="NUDIX_hydrolase_dom"/>
</dbReference>
<dbReference type="PROSITE" id="PS51462">
    <property type="entry name" value="NUDIX"/>
    <property type="match status" value="1"/>
</dbReference>
<reference evidence="8 9" key="1">
    <citation type="submission" date="2020-08" db="EMBL/GenBank/DDBJ databases">
        <title>Genomic Encyclopedia of Type Strains, Phase IV (KMG-IV): sequencing the most valuable type-strain genomes for metagenomic binning, comparative biology and taxonomic classification.</title>
        <authorList>
            <person name="Goeker M."/>
        </authorList>
    </citation>
    <scope>NUCLEOTIDE SEQUENCE [LARGE SCALE GENOMIC DNA]</scope>
    <source>
        <strain evidence="8 9">DSM 26189</strain>
    </source>
</reference>
<comment type="cofactor">
    <cofactor evidence="1">
        <name>Mn(2+)</name>
        <dbReference type="ChEBI" id="CHEBI:29035"/>
    </cofactor>
</comment>
<dbReference type="InterPro" id="IPR015797">
    <property type="entry name" value="NUDIX_hydrolase-like_dom_sf"/>
</dbReference>
<protein>
    <submittedName>
        <fullName evidence="8">8-oxo-dGTP pyrophosphatase MutT (NUDIX family)</fullName>
    </submittedName>
</protein>
<dbReference type="RefSeq" id="WP_188073450.1">
    <property type="nucleotide sequence ID" value="NZ_BSPS01000085.1"/>
</dbReference>
<comment type="caution">
    <text evidence="8">The sequence shown here is derived from an EMBL/GenBank/DDBJ whole genome shotgun (WGS) entry which is preliminary data.</text>
</comment>
<keyword evidence="6" id="KW-0464">Manganese</keyword>
<evidence type="ECO:0000256" key="3">
    <source>
        <dbReference type="ARBA" id="ARBA00022723"/>
    </source>
</evidence>
<dbReference type="PANTHER" id="PTHR12992">
    <property type="entry name" value="NUDIX HYDROLASE"/>
    <property type="match status" value="1"/>
</dbReference>
<sequence length="219" mass="23889">MTLAAQLRTRLHEGHARPLSVTLADTRIGVIAADSPAGSEIPAGPSRGPMRFAPAAVLVAITDRPSPGVILTRRASHLRKHAGQVAFPGGRVDMQDKDAIAAALREAEEEIALPPAHVEVVGISDRYQTFTGFDIVPVLGVIPPDLPFRVHEAEVEALFEVPLDFLLDPANRIRREVQLAGALHHYYEIFWEDYRIWGITAAIIANLSKRLGYDDDIAA</sequence>
<dbReference type="Gene3D" id="3.90.79.10">
    <property type="entry name" value="Nucleoside Triphosphate Pyrophosphohydrolase"/>
    <property type="match status" value="1"/>
</dbReference>
<dbReference type="Pfam" id="PF00293">
    <property type="entry name" value="NUDIX"/>
    <property type="match status" value="1"/>
</dbReference>
<proteinExistence type="predicted"/>
<name>A0A7W6BJF6_9SPHN</name>